<dbReference type="InterPro" id="IPR017930">
    <property type="entry name" value="Myb_dom"/>
</dbReference>
<sequence length="256" mass="28784">MGSSSKSAGGSDEGRRACLRGHWRPGEDEKLRQLVEQFGPQNWNSIAEKLQGRSGKSCRLRWFNQLDPRINKRPFTDEEEERLLAAHRIHGNKWALIARLFPGRTDNAVKNHWHVVMARRRRERSRLFNMTTSFSVPHKGTATTTQHPQSDTRKLLGFGTGTSMLPWELSTFGSSKLRSWSFHPYHLTYRSFAGDANRDRVTPLSVKLSSLGHGYGDEAPNSSETNPSNEHGGDDDGSLQRVGVPFIDFLGVGITS</sequence>
<keyword evidence="2" id="KW-0677">Repeat</keyword>
<organism evidence="10 11">
    <name type="scientific">Musa balbisiana</name>
    <name type="common">Banana</name>
    <dbReference type="NCBI Taxonomy" id="52838"/>
    <lineage>
        <taxon>Eukaryota</taxon>
        <taxon>Viridiplantae</taxon>
        <taxon>Streptophyta</taxon>
        <taxon>Embryophyta</taxon>
        <taxon>Tracheophyta</taxon>
        <taxon>Spermatophyta</taxon>
        <taxon>Magnoliopsida</taxon>
        <taxon>Liliopsida</taxon>
        <taxon>Zingiberales</taxon>
        <taxon>Musaceae</taxon>
        <taxon>Musa</taxon>
    </lineage>
</organism>
<dbReference type="AlphaFoldDB" id="A0A4S8JAT0"/>
<dbReference type="InterPro" id="IPR001005">
    <property type="entry name" value="SANT/Myb"/>
</dbReference>
<dbReference type="EMBL" id="PYDT01000006">
    <property type="protein sequence ID" value="THU58818.1"/>
    <property type="molecule type" value="Genomic_DNA"/>
</dbReference>
<dbReference type="GO" id="GO:0005634">
    <property type="term" value="C:nucleus"/>
    <property type="evidence" value="ECO:0007669"/>
    <property type="project" value="UniProtKB-SubCell"/>
</dbReference>
<evidence type="ECO:0000313" key="10">
    <source>
        <dbReference type="EMBL" id="THU58818.1"/>
    </source>
</evidence>
<dbReference type="InterPro" id="IPR050560">
    <property type="entry name" value="MYB_TF"/>
</dbReference>
<dbReference type="PANTHER" id="PTHR45614">
    <property type="entry name" value="MYB PROTEIN-RELATED"/>
    <property type="match status" value="1"/>
</dbReference>
<dbReference type="FunFam" id="1.10.10.60:FF:000060">
    <property type="entry name" value="MYB transcription factor"/>
    <property type="match status" value="1"/>
</dbReference>
<dbReference type="GO" id="GO:0000978">
    <property type="term" value="F:RNA polymerase II cis-regulatory region sequence-specific DNA binding"/>
    <property type="evidence" value="ECO:0007669"/>
    <property type="project" value="TreeGrafter"/>
</dbReference>
<name>A0A4S8JAT0_MUSBA</name>
<evidence type="ECO:0000259" key="9">
    <source>
        <dbReference type="PROSITE" id="PS51294"/>
    </source>
</evidence>
<comment type="caution">
    <text evidence="10">The sequence shown here is derived from an EMBL/GenBank/DDBJ whole genome shotgun (WGS) entry which is preliminary data.</text>
</comment>
<evidence type="ECO:0000256" key="6">
    <source>
        <dbReference type="ARBA" id="ARBA00023242"/>
    </source>
</evidence>
<accession>A0A4S8JAT0</accession>
<dbReference type="PROSITE" id="PS51294">
    <property type="entry name" value="HTH_MYB"/>
    <property type="match status" value="2"/>
</dbReference>
<protein>
    <submittedName>
        <fullName evidence="10">Uncharacterized protein</fullName>
    </submittedName>
</protein>
<feature type="domain" description="HTH myb-type" evidence="9">
    <location>
        <begin position="15"/>
        <end position="66"/>
    </location>
</feature>
<feature type="domain" description="Myb-like" evidence="8">
    <location>
        <begin position="67"/>
        <end position="117"/>
    </location>
</feature>
<feature type="domain" description="Myb-like" evidence="8">
    <location>
        <begin position="20"/>
        <end position="66"/>
    </location>
</feature>
<proteinExistence type="predicted"/>
<evidence type="ECO:0000259" key="8">
    <source>
        <dbReference type="PROSITE" id="PS50090"/>
    </source>
</evidence>
<dbReference type="SMART" id="SM00717">
    <property type="entry name" value="SANT"/>
    <property type="match status" value="2"/>
</dbReference>
<keyword evidence="3" id="KW-0805">Transcription regulation</keyword>
<dbReference type="PROSITE" id="PS50090">
    <property type="entry name" value="MYB_LIKE"/>
    <property type="match status" value="2"/>
</dbReference>
<feature type="region of interest" description="Disordered" evidence="7">
    <location>
        <begin position="1"/>
        <end position="22"/>
    </location>
</feature>
<reference evidence="10 11" key="1">
    <citation type="journal article" date="2019" name="Nat. Plants">
        <title>Genome sequencing of Musa balbisiana reveals subgenome evolution and function divergence in polyploid bananas.</title>
        <authorList>
            <person name="Yao X."/>
        </authorList>
    </citation>
    <scope>NUCLEOTIDE SEQUENCE [LARGE SCALE GENOMIC DNA]</scope>
    <source>
        <strain evidence="11">cv. DH-PKW</strain>
        <tissue evidence="10">Leaves</tissue>
    </source>
</reference>
<feature type="compositionally biased region" description="Polar residues" evidence="7">
    <location>
        <begin position="220"/>
        <end position="229"/>
    </location>
</feature>
<evidence type="ECO:0000256" key="7">
    <source>
        <dbReference type="SAM" id="MobiDB-lite"/>
    </source>
</evidence>
<evidence type="ECO:0000256" key="5">
    <source>
        <dbReference type="ARBA" id="ARBA00023163"/>
    </source>
</evidence>
<gene>
    <name evidence="10" type="ORF">C4D60_Mb03t18460</name>
</gene>
<evidence type="ECO:0000256" key="1">
    <source>
        <dbReference type="ARBA" id="ARBA00004123"/>
    </source>
</evidence>
<dbReference type="Proteomes" id="UP000317650">
    <property type="component" value="Chromosome 3"/>
</dbReference>
<dbReference type="CDD" id="cd00167">
    <property type="entry name" value="SANT"/>
    <property type="match status" value="2"/>
</dbReference>
<dbReference type="GO" id="GO:0000981">
    <property type="term" value="F:DNA-binding transcription factor activity, RNA polymerase II-specific"/>
    <property type="evidence" value="ECO:0007669"/>
    <property type="project" value="TreeGrafter"/>
</dbReference>
<dbReference type="Gene3D" id="1.10.10.60">
    <property type="entry name" value="Homeodomain-like"/>
    <property type="match status" value="2"/>
</dbReference>
<evidence type="ECO:0000313" key="11">
    <source>
        <dbReference type="Proteomes" id="UP000317650"/>
    </source>
</evidence>
<feature type="region of interest" description="Disordered" evidence="7">
    <location>
        <begin position="212"/>
        <end position="240"/>
    </location>
</feature>
<evidence type="ECO:0000256" key="3">
    <source>
        <dbReference type="ARBA" id="ARBA00023015"/>
    </source>
</evidence>
<comment type="subcellular location">
    <subcellularLocation>
        <location evidence="1">Nucleus</location>
    </subcellularLocation>
</comment>
<evidence type="ECO:0000256" key="4">
    <source>
        <dbReference type="ARBA" id="ARBA00023125"/>
    </source>
</evidence>
<dbReference type="Pfam" id="PF13921">
    <property type="entry name" value="Myb_DNA-bind_6"/>
    <property type="match status" value="1"/>
</dbReference>
<keyword evidence="4" id="KW-0238">DNA-binding</keyword>
<evidence type="ECO:0000256" key="2">
    <source>
        <dbReference type="ARBA" id="ARBA00022737"/>
    </source>
</evidence>
<dbReference type="InterPro" id="IPR009057">
    <property type="entry name" value="Homeodomain-like_sf"/>
</dbReference>
<feature type="domain" description="HTH myb-type" evidence="9">
    <location>
        <begin position="67"/>
        <end position="121"/>
    </location>
</feature>
<keyword evidence="11" id="KW-1185">Reference proteome</keyword>
<dbReference type="SUPFAM" id="SSF46689">
    <property type="entry name" value="Homeodomain-like"/>
    <property type="match status" value="1"/>
</dbReference>
<keyword evidence="6" id="KW-0539">Nucleus</keyword>
<dbReference type="STRING" id="52838.A0A4S8JAT0"/>
<keyword evidence="5" id="KW-0804">Transcription</keyword>
<dbReference type="PANTHER" id="PTHR45614:SF221">
    <property type="entry name" value="MYB DOMAIN PROTEIN 110"/>
    <property type="match status" value="1"/>
</dbReference>